<protein>
    <submittedName>
        <fullName evidence="2">Uncharacterized protein</fullName>
    </submittedName>
</protein>
<evidence type="ECO:0000313" key="2">
    <source>
        <dbReference type="EMBL" id="KAK0470903.1"/>
    </source>
</evidence>
<gene>
    <name evidence="2" type="ORF">IW261DRAFT_1425581</name>
</gene>
<evidence type="ECO:0000256" key="1">
    <source>
        <dbReference type="SAM" id="MobiDB-lite"/>
    </source>
</evidence>
<accession>A0AA39NSX8</accession>
<evidence type="ECO:0000313" key="3">
    <source>
        <dbReference type="Proteomes" id="UP001175227"/>
    </source>
</evidence>
<dbReference type="Proteomes" id="UP001175227">
    <property type="component" value="Unassembled WGS sequence"/>
</dbReference>
<feature type="compositionally biased region" description="Pro residues" evidence="1">
    <location>
        <begin position="112"/>
        <end position="123"/>
    </location>
</feature>
<reference evidence="2" key="1">
    <citation type="submission" date="2023-06" db="EMBL/GenBank/DDBJ databases">
        <authorList>
            <consortium name="Lawrence Berkeley National Laboratory"/>
            <person name="Ahrendt S."/>
            <person name="Sahu N."/>
            <person name="Indic B."/>
            <person name="Wong-Bajracharya J."/>
            <person name="Merenyi Z."/>
            <person name="Ke H.-M."/>
            <person name="Monk M."/>
            <person name="Kocsube S."/>
            <person name="Drula E."/>
            <person name="Lipzen A."/>
            <person name="Balint B."/>
            <person name="Henrissat B."/>
            <person name="Andreopoulos B."/>
            <person name="Martin F.M."/>
            <person name="Harder C.B."/>
            <person name="Rigling D."/>
            <person name="Ford K.L."/>
            <person name="Foster G.D."/>
            <person name="Pangilinan J."/>
            <person name="Papanicolaou A."/>
            <person name="Barry K."/>
            <person name="LaButti K."/>
            <person name="Viragh M."/>
            <person name="Koriabine M."/>
            <person name="Yan M."/>
            <person name="Riley R."/>
            <person name="Champramary S."/>
            <person name="Plett K.L."/>
            <person name="Tsai I.J."/>
            <person name="Slot J."/>
            <person name="Sipos G."/>
            <person name="Plett J."/>
            <person name="Nagy L.G."/>
            <person name="Grigoriev I.V."/>
        </authorList>
    </citation>
    <scope>NUCLEOTIDE SEQUENCE</scope>
    <source>
        <strain evidence="2">ICMP 16352</strain>
    </source>
</reference>
<sequence>MMNLPMTKDLTNKQTIKLGAVIPAAFFLILFTALMAPLGTYPEDTPPRPLTQHARRRSTYHTTSSDEFPLHKGNLQEPTTGPSNAPVDDQTPERPTTAKEYGRDLWTRFRSPTPPPAYAPPAIPGRVQRPTAPHGKVVVVRELRNLAPYPSENSDSSSSELDVFARDEQPDWLRVIDWDLFNAMSPDRLWPHLSPADQGLLGPIRIKAWTLRREDIDV</sequence>
<keyword evidence="3" id="KW-1185">Reference proteome</keyword>
<comment type="caution">
    <text evidence="2">The sequence shown here is derived from an EMBL/GenBank/DDBJ whole genome shotgun (WGS) entry which is preliminary data.</text>
</comment>
<dbReference type="EMBL" id="JAUEPR010000057">
    <property type="protein sequence ID" value="KAK0470903.1"/>
    <property type="molecule type" value="Genomic_DNA"/>
</dbReference>
<feature type="compositionally biased region" description="Basic and acidic residues" evidence="1">
    <location>
        <begin position="96"/>
        <end position="107"/>
    </location>
</feature>
<feature type="region of interest" description="Disordered" evidence="1">
    <location>
        <begin position="42"/>
        <end position="130"/>
    </location>
</feature>
<proteinExistence type="predicted"/>
<dbReference type="AlphaFoldDB" id="A0AA39NSX8"/>
<name>A0AA39NSX8_9AGAR</name>
<organism evidence="2 3">
    <name type="scientific">Armillaria novae-zelandiae</name>
    <dbReference type="NCBI Taxonomy" id="153914"/>
    <lineage>
        <taxon>Eukaryota</taxon>
        <taxon>Fungi</taxon>
        <taxon>Dikarya</taxon>
        <taxon>Basidiomycota</taxon>
        <taxon>Agaricomycotina</taxon>
        <taxon>Agaricomycetes</taxon>
        <taxon>Agaricomycetidae</taxon>
        <taxon>Agaricales</taxon>
        <taxon>Marasmiineae</taxon>
        <taxon>Physalacriaceae</taxon>
        <taxon>Armillaria</taxon>
    </lineage>
</organism>